<feature type="region of interest" description="Disordered" evidence="1">
    <location>
        <begin position="1"/>
        <end position="62"/>
    </location>
</feature>
<feature type="non-terminal residue" evidence="2">
    <location>
        <position position="1"/>
    </location>
</feature>
<accession>A0ABD0RW53</accession>
<name>A0ABD0RW53_CIRMR</name>
<dbReference type="AlphaFoldDB" id="A0ABD0RW53"/>
<dbReference type="EMBL" id="JAMKFB020000001">
    <property type="protein sequence ID" value="KAL0202793.1"/>
    <property type="molecule type" value="Genomic_DNA"/>
</dbReference>
<gene>
    <name evidence="2" type="ORF">M9458_000811</name>
</gene>
<dbReference type="Proteomes" id="UP001529510">
    <property type="component" value="Unassembled WGS sequence"/>
</dbReference>
<reference evidence="2 3" key="1">
    <citation type="submission" date="2024-05" db="EMBL/GenBank/DDBJ databases">
        <title>Genome sequencing and assembly of Indian major carp, Cirrhinus mrigala (Hamilton, 1822).</title>
        <authorList>
            <person name="Mohindra V."/>
            <person name="Chowdhury L.M."/>
            <person name="Lal K."/>
            <person name="Jena J.K."/>
        </authorList>
    </citation>
    <scope>NUCLEOTIDE SEQUENCE [LARGE SCALE GENOMIC DNA]</scope>
    <source>
        <strain evidence="2">CM1030</strain>
        <tissue evidence="2">Blood</tissue>
    </source>
</reference>
<evidence type="ECO:0000313" key="2">
    <source>
        <dbReference type="EMBL" id="KAL0202793.1"/>
    </source>
</evidence>
<keyword evidence="3" id="KW-1185">Reference proteome</keyword>
<proteinExistence type="predicted"/>
<evidence type="ECO:0000313" key="3">
    <source>
        <dbReference type="Proteomes" id="UP001529510"/>
    </source>
</evidence>
<evidence type="ECO:0000256" key="1">
    <source>
        <dbReference type="SAM" id="MobiDB-lite"/>
    </source>
</evidence>
<protein>
    <submittedName>
        <fullName evidence="2">Uncharacterized protein</fullName>
    </submittedName>
</protein>
<organism evidence="2 3">
    <name type="scientific">Cirrhinus mrigala</name>
    <name type="common">Mrigala</name>
    <dbReference type="NCBI Taxonomy" id="683832"/>
    <lineage>
        <taxon>Eukaryota</taxon>
        <taxon>Metazoa</taxon>
        <taxon>Chordata</taxon>
        <taxon>Craniata</taxon>
        <taxon>Vertebrata</taxon>
        <taxon>Euteleostomi</taxon>
        <taxon>Actinopterygii</taxon>
        <taxon>Neopterygii</taxon>
        <taxon>Teleostei</taxon>
        <taxon>Ostariophysi</taxon>
        <taxon>Cypriniformes</taxon>
        <taxon>Cyprinidae</taxon>
        <taxon>Labeoninae</taxon>
        <taxon>Labeonini</taxon>
        <taxon>Cirrhinus</taxon>
    </lineage>
</organism>
<comment type="caution">
    <text evidence="2">The sequence shown here is derived from an EMBL/GenBank/DDBJ whole genome shotgun (WGS) entry which is preliminary data.</text>
</comment>
<sequence length="62" mass="6016">RVGHSAAAGRLCSGCAGVPRQPLPGCEQRGGGSEEETLCGAAARPADGPHEQTGGHAGGQGH</sequence>
<feature type="non-terminal residue" evidence="2">
    <location>
        <position position="62"/>
    </location>
</feature>